<comment type="caution">
    <text evidence="2">The sequence shown here is derived from an EMBL/GenBank/DDBJ whole genome shotgun (WGS) entry which is preliminary data.</text>
</comment>
<protein>
    <recommendedName>
        <fullName evidence="4">DUF1707 domain-containing protein</fullName>
    </recommendedName>
</protein>
<evidence type="ECO:0000256" key="1">
    <source>
        <dbReference type="SAM" id="MobiDB-lite"/>
    </source>
</evidence>
<dbReference type="RefSeq" id="WP_204391531.1">
    <property type="nucleotide sequence ID" value="NZ_JAFBBW010000001.1"/>
</dbReference>
<evidence type="ECO:0000313" key="3">
    <source>
        <dbReference type="Proteomes" id="UP001595960"/>
    </source>
</evidence>
<proteinExistence type="predicted"/>
<organism evidence="2 3">
    <name type="scientific">Agromyces aurantiacus</name>
    <dbReference type="NCBI Taxonomy" id="165814"/>
    <lineage>
        <taxon>Bacteria</taxon>
        <taxon>Bacillati</taxon>
        <taxon>Actinomycetota</taxon>
        <taxon>Actinomycetes</taxon>
        <taxon>Micrococcales</taxon>
        <taxon>Microbacteriaceae</taxon>
        <taxon>Agromyces</taxon>
    </lineage>
</organism>
<feature type="region of interest" description="Disordered" evidence="1">
    <location>
        <begin position="36"/>
        <end position="68"/>
    </location>
</feature>
<evidence type="ECO:0000313" key="2">
    <source>
        <dbReference type="EMBL" id="MFC4828436.1"/>
    </source>
</evidence>
<sequence>MPNAERIAELQRAAYGAGASDAERAAAADELAALRRGHAPASADGPSVEGGPSGAAATPAAAAAPASVTGTDVFDELREPARSPDGPTHPPASQVVRIGVLAGAIALVVGFGAGWLSGMQATTNLSGQSTGSAADDDVTFELADRDDPAAVPISEIQATDVFERAQAPEDLPAFVDHDLDSASYRRLATLPDGASVHAARSADGTQLCLQVELRDVGGASSCTVDGMFPGTGLSTESAFGDVLHQVTWAPSGEVAITTRPAS</sequence>
<dbReference type="Proteomes" id="UP001595960">
    <property type="component" value="Unassembled WGS sequence"/>
</dbReference>
<keyword evidence="3" id="KW-1185">Reference proteome</keyword>
<gene>
    <name evidence="2" type="ORF">ACFPER_06525</name>
</gene>
<name>A0ABV9R2W9_9MICO</name>
<feature type="compositionally biased region" description="Low complexity" evidence="1">
    <location>
        <begin position="54"/>
        <end position="68"/>
    </location>
</feature>
<accession>A0ABV9R2W9</accession>
<reference evidence="3" key="1">
    <citation type="journal article" date="2019" name="Int. J. Syst. Evol. Microbiol.">
        <title>The Global Catalogue of Microorganisms (GCM) 10K type strain sequencing project: providing services to taxonomists for standard genome sequencing and annotation.</title>
        <authorList>
            <consortium name="The Broad Institute Genomics Platform"/>
            <consortium name="The Broad Institute Genome Sequencing Center for Infectious Disease"/>
            <person name="Wu L."/>
            <person name="Ma J."/>
        </authorList>
    </citation>
    <scope>NUCLEOTIDE SEQUENCE [LARGE SCALE GENOMIC DNA]</scope>
    <source>
        <strain evidence="3">CGMCC 1.12192</strain>
    </source>
</reference>
<evidence type="ECO:0008006" key="4">
    <source>
        <dbReference type="Google" id="ProtNLM"/>
    </source>
</evidence>
<dbReference type="EMBL" id="JBHSJC010000001">
    <property type="protein sequence ID" value="MFC4828436.1"/>
    <property type="molecule type" value="Genomic_DNA"/>
</dbReference>